<name>A0AAV2SJ14_MEGNR</name>
<comment type="caution">
    <text evidence="2">The sequence shown here is derived from an EMBL/GenBank/DDBJ whole genome shotgun (WGS) entry which is preliminary data.</text>
</comment>
<evidence type="ECO:0000313" key="3">
    <source>
        <dbReference type="Proteomes" id="UP001497623"/>
    </source>
</evidence>
<gene>
    <name evidence="2" type="ORF">MNOR_LOCUS36913</name>
</gene>
<keyword evidence="1" id="KW-0472">Membrane</keyword>
<accession>A0AAV2SJ14</accession>
<feature type="transmembrane region" description="Helical" evidence="1">
    <location>
        <begin position="43"/>
        <end position="70"/>
    </location>
</feature>
<protein>
    <submittedName>
        <fullName evidence="2">Uncharacterized protein</fullName>
    </submittedName>
</protein>
<keyword evidence="3" id="KW-1185">Reference proteome</keyword>
<evidence type="ECO:0000256" key="1">
    <source>
        <dbReference type="SAM" id="Phobius"/>
    </source>
</evidence>
<evidence type="ECO:0000313" key="2">
    <source>
        <dbReference type="EMBL" id="CAL4194163.1"/>
    </source>
</evidence>
<dbReference type="EMBL" id="CAXKWB010070463">
    <property type="protein sequence ID" value="CAL4194163.1"/>
    <property type="molecule type" value="Genomic_DNA"/>
</dbReference>
<dbReference type="AlphaFoldDB" id="A0AAV2SJ14"/>
<proteinExistence type="predicted"/>
<reference evidence="2 3" key="1">
    <citation type="submission" date="2024-05" db="EMBL/GenBank/DDBJ databases">
        <authorList>
            <person name="Wallberg A."/>
        </authorList>
    </citation>
    <scope>NUCLEOTIDE SEQUENCE [LARGE SCALE GENOMIC DNA]</scope>
</reference>
<dbReference type="Proteomes" id="UP001497623">
    <property type="component" value="Unassembled WGS sequence"/>
</dbReference>
<sequence>MSSWILNSWSLSSWSQHVSKCVVLSDSDEILDAFLYSVQYFSVLAHCSGVIFAVITGFSGLAALSIFVVVCPRPTWRSSLWLDIIFKSNSSDDRSWVLKVQFSASHAMTTIFVWWLPFVLFVILVSF</sequence>
<organism evidence="2 3">
    <name type="scientific">Meganyctiphanes norvegica</name>
    <name type="common">Northern krill</name>
    <name type="synonym">Thysanopoda norvegica</name>
    <dbReference type="NCBI Taxonomy" id="48144"/>
    <lineage>
        <taxon>Eukaryota</taxon>
        <taxon>Metazoa</taxon>
        <taxon>Ecdysozoa</taxon>
        <taxon>Arthropoda</taxon>
        <taxon>Crustacea</taxon>
        <taxon>Multicrustacea</taxon>
        <taxon>Malacostraca</taxon>
        <taxon>Eumalacostraca</taxon>
        <taxon>Eucarida</taxon>
        <taxon>Euphausiacea</taxon>
        <taxon>Euphausiidae</taxon>
        <taxon>Meganyctiphanes</taxon>
    </lineage>
</organism>
<keyword evidence="1" id="KW-1133">Transmembrane helix</keyword>
<feature type="transmembrane region" description="Helical" evidence="1">
    <location>
        <begin position="104"/>
        <end position="125"/>
    </location>
</feature>
<keyword evidence="1" id="KW-0812">Transmembrane</keyword>